<feature type="compositionally biased region" description="Acidic residues" evidence="1">
    <location>
        <begin position="215"/>
        <end position="224"/>
    </location>
</feature>
<name>A0A3N4IFB8_ASCIM</name>
<feature type="non-terminal residue" evidence="2">
    <location>
        <position position="275"/>
    </location>
</feature>
<evidence type="ECO:0000313" key="3">
    <source>
        <dbReference type="Proteomes" id="UP000275078"/>
    </source>
</evidence>
<feature type="region of interest" description="Disordered" evidence="1">
    <location>
        <begin position="81"/>
        <end position="105"/>
    </location>
</feature>
<feature type="region of interest" description="Disordered" evidence="1">
    <location>
        <begin position="176"/>
        <end position="275"/>
    </location>
</feature>
<protein>
    <submittedName>
        <fullName evidence="2">Uncharacterized protein</fullName>
    </submittedName>
</protein>
<organism evidence="2 3">
    <name type="scientific">Ascobolus immersus RN42</name>
    <dbReference type="NCBI Taxonomy" id="1160509"/>
    <lineage>
        <taxon>Eukaryota</taxon>
        <taxon>Fungi</taxon>
        <taxon>Dikarya</taxon>
        <taxon>Ascomycota</taxon>
        <taxon>Pezizomycotina</taxon>
        <taxon>Pezizomycetes</taxon>
        <taxon>Pezizales</taxon>
        <taxon>Ascobolaceae</taxon>
        <taxon>Ascobolus</taxon>
    </lineage>
</organism>
<feature type="compositionally biased region" description="Low complexity" evidence="1">
    <location>
        <begin position="96"/>
        <end position="105"/>
    </location>
</feature>
<accession>A0A3N4IFB8</accession>
<reference evidence="2 3" key="1">
    <citation type="journal article" date="2018" name="Nat. Ecol. Evol.">
        <title>Pezizomycetes genomes reveal the molecular basis of ectomycorrhizal truffle lifestyle.</title>
        <authorList>
            <person name="Murat C."/>
            <person name="Payen T."/>
            <person name="Noel B."/>
            <person name="Kuo A."/>
            <person name="Morin E."/>
            <person name="Chen J."/>
            <person name="Kohler A."/>
            <person name="Krizsan K."/>
            <person name="Balestrini R."/>
            <person name="Da Silva C."/>
            <person name="Montanini B."/>
            <person name="Hainaut M."/>
            <person name="Levati E."/>
            <person name="Barry K.W."/>
            <person name="Belfiori B."/>
            <person name="Cichocki N."/>
            <person name="Clum A."/>
            <person name="Dockter R.B."/>
            <person name="Fauchery L."/>
            <person name="Guy J."/>
            <person name="Iotti M."/>
            <person name="Le Tacon F."/>
            <person name="Lindquist E.A."/>
            <person name="Lipzen A."/>
            <person name="Malagnac F."/>
            <person name="Mello A."/>
            <person name="Molinier V."/>
            <person name="Miyauchi S."/>
            <person name="Poulain J."/>
            <person name="Riccioni C."/>
            <person name="Rubini A."/>
            <person name="Sitrit Y."/>
            <person name="Splivallo R."/>
            <person name="Traeger S."/>
            <person name="Wang M."/>
            <person name="Zifcakova L."/>
            <person name="Wipf D."/>
            <person name="Zambonelli A."/>
            <person name="Paolocci F."/>
            <person name="Nowrousian M."/>
            <person name="Ottonello S."/>
            <person name="Baldrian P."/>
            <person name="Spatafora J.W."/>
            <person name="Henrissat B."/>
            <person name="Nagy L.G."/>
            <person name="Aury J.M."/>
            <person name="Wincker P."/>
            <person name="Grigoriev I.V."/>
            <person name="Bonfante P."/>
            <person name="Martin F.M."/>
        </authorList>
    </citation>
    <scope>NUCLEOTIDE SEQUENCE [LARGE SCALE GENOMIC DNA]</scope>
    <source>
        <strain evidence="2 3">RN42</strain>
    </source>
</reference>
<dbReference type="AlphaFoldDB" id="A0A3N4IFB8"/>
<proteinExistence type="predicted"/>
<keyword evidence="3" id="KW-1185">Reference proteome</keyword>
<evidence type="ECO:0000313" key="2">
    <source>
        <dbReference type="EMBL" id="RPA82881.1"/>
    </source>
</evidence>
<gene>
    <name evidence="2" type="ORF">BJ508DRAFT_325043</name>
</gene>
<sequence length="275" mass="30814">MCPILFSEEIDYNTDSYRQDHSYEHHAPPAGLQTDHGRAYLAALEGSRQRNVAVEEDENMLDHDGLFFCEDAAGRIERMGGGRVESQHHHHHQHATEPQQQQQEQQLHLLPRHHEHQLHHLQTNPAKLLLQGPQQEEVCDRQLFIEKLKNGESPLWKPKSSASAYGSSNVSGGGDALVSLDSGNQRKNHNDRLGRPTFTTSFHDGPTVYDGHDEKEEEEEEEASDGSALHSGSFGLDPSSIQTHFRPPTPVPGADFDFRRRISNPLVDPSSLGHS</sequence>
<evidence type="ECO:0000256" key="1">
    <source>
        <dbReference type="SAM" id="MobiDB-lite"/>
    </source>
</evidence>
<dbReference type="Proteomes" id="UP000275078">
    <property type="component" value="Unassembled WGS sequence"/>
</dbReference>
<dbReference type="EMBL" id="ML119668">
    <property type="protein sequence ID" value="RPA82881.1"/>
    <property type="molecule type" value="Genomic_DNA"/>
</dbReference>